<organism evidence="4 5">
    <name type="scientific">Panagrolaimus davidi</name>
    <dbReference type="NCBI Taxonomy" id="227884"/>
    <lineage>
        <taxon>Eukaryota</taxon>
        <taxon>Metazoa</taxon>
        <taxon>Ecdysozoa</taxon>
        <taxon>Nematoda</taxon>
        <taxon>Chromadorea</taxon>
        <taxon>Rhabditida</taxon>
        <taxon>Tylenchina</taxon>
        <taxon>Panagrolaimomorpha</taxon>
        <taxon>Panagrolaimoidea</taxon>
        <taxon>Panagrolaimidae</taxon>
        <taxon>Panagrolaimus</taxon>
    </lineage>
</organism>
<sequence>MVVGSYLISSTHMRIKDEKGVHFTGLPYGPPPIEGRLTPSKLKERIELVFQLPNKKMKNLVIVNSSLSYFEMIQACVEVAEKYADNVMVIPPLLAVLTYAFEELSKFRNPPPKEVILVITITSKFVDFVILRRDQNFQLYVAEFQHFEDLNQCKAMFLKIYNHFYPHSTIFVVHDSVLNLADEIKYQFKPENCFIKTFKKWDFVLLLGALFRAMDDDDGFDTRYHIANFSSGFETRIRNNKRQILLPERSPLPCNIHGFNGIGQIINVFYSPQYYQMFDDLSCLKRLAIKYTINASGQSNEVLGYVDERGVPYAKDSIEFKKLEISKAAESEMQSADKKDVDKSDQNPSTFDTIIVPHQTTSTSGIFSQLKSSSINDLHQIKFLFRDNFYAIEVFQSGSRKLLQDHFGNKWTPLYLSMAEDIVQIGEKAKTDYEMFPKHVIYDVLKVIGKPLNEIKVDPKWGFKLIEKNGIVYFQIETTSDPRLFPQEMVIAAFLKTMKLQTESILNVQIKEIRLSTNFKLTGSQKVVFQKAAAKNFLEILSFDFLNV</sequence>
<dbReference type="Gene3D" id="3.30.420.40">
    <property type="match status" value="1"/>
</dbReference>
<evidence type="ECO:0000256" key="3">
    <source>
        <dbReference type="ARBA" id="ARBA00022840"/>
    </source>
</evidence>
<evidence type="ECO:0000313" key="4">
    <source>
        <dbReference type="Proteomes" id="UP000887578"/>
    </source>
</evidence>
<dbReference type="Pfam" id="PF00012">
    <property type="entry name" value="HSP70"/>
    <property type="match status" value="1"/>
</dbReference>
<accession>A0A914PZC6</accession>
<dbReference type="GO" id="GO:0140662">
    <property type="term" value="F:ATP-dependent protein folding chaperone"/>
    <property type="evidence" value="ECO:0007669"/>
    <property type="project" value="InterPro"/>
</dbReference>
<keyword evidence="2" id="KW-0547">Nucleotide-binding</keyword>
<dbReference type="GO" id="GO:0005524">
    <property type="term" value="F:ATP binding"/>
    <property type="evidence" value="ECO:0007669"/>
    <property type="project" value="UniProtKB-KW"/>
</dbReference>
<dbReference type="WBParaSite" id="PDA_v2.g20230.t1">
    <property type="protein sequence ID" value="PDA_v2.g20230.t1"/>
    <property type="gene ID" value="PDA_v2.g20230"/>
</dbReference>
<keyword evidence="3" id="KW-0067">ATP-binding</keyword>
<dbReference type="InterPro" id="IPR013126">
    <property type="entry name" value="Hsp_70_fam"/>
</dbReference>
<dbReference type="SUPFAM" id="SSF53067">
    <property type="entry name" value="Actin-like ATPase domain"/>
    <property type="match status" value="1"/>
</dbReference>
<dbReference type="AlphaFoldDB" id="A0A914PZC6"/>
<evidence type="ECO:0000256" key="2">
    <source>
        <dbReference type="ARBA" id="ARBA00022741"/>
    </source>
</evidence>
<name>A0A914PZC6_9BILA</name>
<evidence type="ECO:0000313" key="5">
    <source>
        <dbReference type="WBParaSite" id="PDA_v2.g20230.t1"/>
    </source>
</evidence>
<evidence type="ECO:0000256" key="1">
    <source>
        <dbReference type="ARBA" id="ARBA00007381"/>
    </source>
</evidence>
<dbReference type="InterPro" id="IPR043129">
    <property type="entry name" value="ATPase_NBD"/>
</dbReference>
<reference evidence="5" key="1">
    <citation type="submission" date="2022-11" db="UniProtKB">
        <authorList>
            <consortium name="WormBaseParasite"/>
        </authorList>
    </citation>
    <scope>IDENTIFICATION</scope>
</reference>
<protein>
    <submittedName>
        <fullName evidence="5">Uncharacterized protein</fullName>
    </submittedName>
</protein>
<proteinExistence type="inferred from homology"/>
<dbReference type="Proteomes" id="UP000887578">
    <property type="component" value="Unplaced"/>
</dbReference>
<keyword evidence="4" id="KW-1185">Reference proteome</keyword>
<comment type="similarity">
    <text evidence="1">Belongs to the heat shock protein 70 family.</text>
</comment>